<protein>
    <submittedName>
        <fullName evidence="2">Choline/ethanolamine kinase</fullName>
    </submittedName>
</protein>
<dbReference type="SUPFAM" id="SSF56112">
    <property type="entry name" value="Protein kinase-like (PK-like)"/>
    <property type="match status" value="1"/>
</dbReference>
<dbReference type="STRING" id="706433.HMPREF9430_01768"/>
<evidence type="ECO:0000313" key="2">
    <source>
        <dbReference type="EMBL" id="EFW23643.1"/>
    </source>
</evidence>
<proteinExistence type="predicted"/>
<gene>
    <name evidence="2" type="ORF">HMPREF9430_01768</name>
</gene>
<sequence length="597" mass="69776">MENIMNEIQSKILCNLKENGLLSQRQLAKNIGVSLGIINREYNELISFGFITEEGKLAKEALKNINNNQPKHAIILAAGYGQRMVPINMDKPKGLLTVYGETLIERLIRQLHEAGITKIYVVVGYMKEAYEFLIDQYNVELITNREYATKNNLHSLSKVSNHLDCSYIVPCDIWSSSNPFSMHECNSWYMMSDLSNPASELRVNKQFHIVLKDKKNEGNWSIGIAYINHTDAKWLKERLLSMAEKTRYDNSFWEDCLFEGEGYRIGAKLVRHEDVHEINTYEDLRDIDEESENLKSDTISVIANALHVSNSEIKNIQILKKGMTNRSFLFECENQRYIMRIPGEGTDKLIDRKKEASVYRALDGKQICDDVIYINEKNGYKITKFMENSRVCDANNQEDLRACMKVLRAFHNQNIQVKHTFDLYGQLEYYEKLWNGKKSIYQDYDLTKKHILSLRNFVESSAKRKTLTHIDAVPDNFMIQTLENGKQDIRLIDWEYAGMQDPDLDIAMFSIYSLYKREQIDNLISIYYENKVDPVVKYKIYAYVAIAGLLWSNWCEYKRLLGVDFGEYSLKQYRYAKVYYRIVQDEFLGRQKGENHE</sequence>
<dbReference type="AlphaFoldDB" id="E7MQD4"/>
<dbReference type="PANTHER" id="PTHR22603">
    <property type="entry name" value="CHOLINE/ETHANOALAMINE KINASE"/>
    <property type="match status" value="1"/>
</dbReference>
<dbReference type="SUPFAM" id="SSF46785">
    <property type="entry name" value="Winged helix' DNA-binding domain"/>
    <property type="match status" value="1"/>
</dbReference>
<comment type="caution">
    <text evidence="2">The sequence shown here is derived from an EMBL/GenBank/DDBJ whole genome shotgun (WGS) entry which is preliminary data.</text>
</comment>
<dbReference type="CDD" id="cd05151">
    <property type="entry name" value="ChoK-like"/>
    <property type="match status" value="1"/>
</dbReference>
<dbReference type="GO" id="GO:0006646">
    <property type="term" value="P:phosphatidylethanolamine biosynthetic process"/>
    <property type="evidence" value="ECO:0007669"/>
    <property type="project" value="TreeGrafter"/>
</dbReference>
<dbReference type="SUPFAM" id="SSF53448">
    <property type="entry name" value="Nucleotide-diphospho-sugar transferases"/>
    <property type="match status" value="1"/>
</dbReference>
<evidence type="ECO:0000313" key="3">
    <source>
        <dbReference type="Proteomes" id="UP000004097"/>
    </source>
</evidence>
<dbReference type="Gene3D" id="3.90.1200.10">
    <property type="match status" value="1"/>
</dbReference>
<reference evidence="2 3" key="1">
    <citation type="submission" date="2010-08" db="EMBL/GenBank/DDBJ databases">
        <authorList>
            <person name="Weinstock G."/>
            <person name="Sodergren E."/>
            <person name="Clifton S."/>
            <person name="Fulton L."/>
            <person name="Fulton B."/>
            <person name="Courtney L."/>
            <person name="Fronick C."/>
            <person name="Harrison M."/>
            <person name="Strong C."/>
            <person name="Farmer C."/>
            <person name="Delahaunty K."/>
            <person name="Markovic C."/>
            <person name="Hall O."/>
            <person name="Minx P."/>
            <person name="Tomlinson C."/>
            <person name="Mitreva M."/>
            <person name="Hou S."/>
            <person name="Chen J."/>
            <person name="Wollam A."/>
            <person name="Pepin K.H."/>
            <person name="Johnson M."/>
            <person name="Bhonagiri V."/>
            <person name="Zhang X."/>
            <person name="Suruliraj S."/>
            <person name="Warren W."/>
            <person name="Chinwalla A."/>
            <person name="Mardis E.R."/>
            <person name="Wilson R.K."/>
        </authorList>
    </citation>
    <scope>NUCLEOTIDE SEQUENCE [LARGE SCALE GENOMIC DNA]</scope>
    <source>
        <strain evidence="2 3">F0204</strain>
    </source>
</reference>
<dbReference type="GO" id="GO:0004305">
    <property type="term" value="F:ethanolamine kinase activity"/>
    <property type="evidence" value="ECO:0007669"/>
    <property type="project" value="TreeGrafter"/>
</dbReference>
<organism evidence="2 3">
    <name type="scientific">Solobacterium moorei F0204</name>
    <dbReference type="NCBI Taxonomy" id="706433"/>
    <lineage>
        <taxon>Bacteria</taxon>
        <taxon>Bacillati</taxon>
        <taxon>Bacillota</taxon>
        <taxon>Erysipelotrichia</taxon>
        <taxon>Erysipelotrichales</taxon>
        <taxon>Erysipelotrichaceae</taxon>
        <taxon>Solobacterium</taxon>
    </lineage>
</organism>
<dbReference type="GO" id="GO:0016779">
    <property type="term" value="F:nucleotidyltransferase activity"/>
    <property type="evidence" value="ECO:0007669"/>
    <property type="project" value="UniProtKB-ARBA"/>
</dbReference>
<dbReference type="InterPro" id="IPR025877">
    <property type="entry name" value="MobA-like_NTP_Trfase"/>
</dbReference>
<feature type="domain" description="MobA-like NTP transferase" evidence="1">
    <location>
        <begin position="73"/>
        <end position="173"/>
    </location>
</feature>
<evidence type="ECO:0000259" key="1">
    <source>
        <dbReference type="Pfam" id="PF12804"/>
    </source>
</evidence>
<dbReference type="eggNOG" id="COG0510">
    <property type="taxonomic scope" value="Bacteria"/>
</dbReference>
<keyword evidence="3" id="KW-1185">Reference proteome</keyword>
<dbReference type="Pfam" id="PF01633">
    <property type="entry name" value="Choline_kinase"/>
    <property type="match status" value="1"/>
</dbReference>
<name>E7MQD4_9FIRM</name>
<dbReference type="Proteomes" id="UP000004097">
    <property type="component" value="Unassembled WGS sequence"/>
</dbReference>
<dbReference type="InterPro" id="IPR029044">
    <property type="entry name" value="Nucleotide-diphossugar_trans"/>
</dbReference>
<dbReference type="Pfam" id="PF12804">
    <property type="entry name" value="NTP_transf_3"/>
    <property type="match status" value="1"/>
</dbReference>
<dbReference type="InterPro" id="IPR011009">
    <property type="entry name" value="Kinase-like_dom_sf"/>
</dbReference>
<dbReference type="HOGENOM" id="CLU_467630_0_0_9"/>
<keyword evidence="2" id="KW-0808">Transferase</keyword>
<dbReference type="Gene3D" id="3.30.200.20">
    <property type="entry name" value="Phosphorylase Kinase, domain 1"/>
    <property type="match status" value="1"/>
</dbReference>
<dbReference type="eggNOG" id="COG4750">
    <property type="taxonomic scope" value="Bacteria"/>
</dbReference>
<dbReference type="GO" id="GO:0005737">
    <property type="term" value="C:cytoplasm"/>
    <property type="evidence" value="ECO:0007669"/>
    <property type="project" value="TreeGrafter"/>
</dbReference>
<dbReference type="InterPro" id="IPR036390">
    <property type="entry name" value="WH_DNA-bd_sf"/>
</dbReference>
<dbReference type="EMBL" id="AECQ01000036">
    <property type="protein sequence ID" value="EFW23643.1"/>
    <property type="molecule type" value="Genomic_DNA"/>
</dbReference>
<keyword evidence="2" id="KW-0418">Kinase</keyword>
<dbReference type="PANTHER" id="PTHR22603:SF66">
    <property type="entry name" value="ETHANOLAMINE KINASE"/>
    <property type="match status" value="1"/>
</dbReference>
<dbReference type="Pfam" id="PF13412">
    <property type="entry name" value="HTH_24"/>
    <property type="match status" value="1"/>
</dbReference>
<dbReference type="Gene3D" id="3.90.550.10">
    <property type="entry name" value="Spore Coat Polysaccharide Biosynthesis Protein SpsA, Chain A"/>
    <property type="match status" value="1"/>
</dbReference>
<accession>E7MQD4</accession>